<keyword evidence="2" id="KW-0496">Mitochondrion</keyword>
<dbReference type="SUPFAM" id="SSF56672">
    <property type="entry name" value="DNA/RNA polymerases"/>
    <property type="match status" value="1"/>
</dbReference>
<accession>A0A222AIK7</accession>
<name>A0A222AIK7_ULVPE</name>
<dbReference type="GeneID" id="33910352"/>
<reference evidence="2" key="1">
    <citation type="journal article" date="2017" name="J. Phycol.">
        <title>Mitochondrial genomes of the green macroalga Ulva pertusa (Ulvophyceae, Chlorophyta): novel insights into the evolution of mitogenomes in the Ulvophyceae.</title>
        <authorList>
            <person name="Liu F."/>
            <person name="Melton J.T.III."/>
            <person name="Bi Y."/>
        </authorList>
    </citation>
    <scope>NUCLEOTIDE SEQUENCE</scope>
</reference>
<evidence type="ECO:0000313" key="2">
    <source>
        <dbReference type="EMBL" id="ASO76198.1"/>
    </source>
</evidence>
<proteinExistence type="predicted"/>
<gene>
    <name evidence="2" type="primary">orf106</name>
</gene>
<dbReference type="EMBL" id="KX530817">
    <property type="protein sequence ID" value="ASO76237.1"/>
    <property type="molecule type" value="Genomic_DNA"/>
</dbReference>
<protein>
    <submittedName>
        <fullName evidence="2">Uncharacterized protein</fullName>
    </submittedName>
</protein>
<geneLocation type="mitochondrion" evidence="2"/>
<organism evidence="2">
    <name type="scientific">Ulva pertusa</name>
    <name type="common">Sea lettuce</name>
    <dbReference type="NCBI Taxonomy" id="3120"/>
    <lineage>
        <taxon>Eukaryota</taxon>
        <taxon>Viridiplantae</taxon>
        <taxon>Chlorophyta</taxon>
        <taxon>core chlorophytes</taxon>
        <taxon>Ulvophyceae</taxon>
        <taxon>OUU clade</taxon>
        <taxon>Ulvales</taxon>
        <taxon>Ulvaceae</taxon>
        <taxon>Ulva</taxon>
    </lineage>
</organism>
<evidence type="ECO:0000256" key="1">
    <source>
        <dbReference type="SAM" id="MobiDB-lite"/>
    </source>
</evidence>
<sequence>MVSRRERTKVYLIRYADDFIVSGASREILDTARSGIEAFLEPRGLRLHPGKTRVVEINRGICISRLRVLQEAFKLQAKHAEPIRQNSKETGSKTKQGEYKEAEIHC</sequence>
<dbReference type="InterPro" id="IPR043502">
    <property type="entry name" value="DNA/RNA_pol_sf"/>
</dbReference>
<dbReference type="AlphaFoldDB" id="A0A222AIK7"/>
<dbReference type="EMBL" id="KX530816">
    <property type="protein sequence ID" value="ASO76198.1"/>
    <property type="molecule type" value="Genomic_DNA"/>
</dbReference>
<dbReference type="RefSeq" id="YP_009420527.1">
    <property type="nucleotide sequence ID" value="NC_035722.1"/>
</dbReference>
<feature type="region of interest" description="Disordered" evidence="1">
    <location>
        <begin position="80"/>
        <end position="106"/>
    </location>
</feature>